<keyword evidence="2 10" id="KW-0479">Metal-binding</keyword>
<dbReference type="eggNOG" id="COG1518">
    <property type="taxonomic scope" value="Bacteria"/>
</dbReference>
<sequence>MNYLGLQLQFELGAIRAFASRTTQLQRNSSEVWVLMIKRTVEISQEPFHLGLRHKQLTFKREGAVVHTIPCEEIGVVVIDHPGTTYTHAALRQLAASDAAVVICGANHLPAAILLPLADHSEVVWRLVEQIEAPKPLCKRLWRQIVRAKIDAQASVLPDDCPGRQKLKSLIPLVKPGDAANVEARAAKTYWQFWYPEAGFRRDADSDGVNALLNYGYAIARAAIARAIVSAGLTPALGLHHRNRSNPFCLADDLIEPFRPMVDERVRELHRQGYDSLTQECKGELLKLLARQTSLDGEKGPFMVQLHRMLGSLVRCLRKKQTSLEIPVPCE</sequence>
<comment type="cofactor">
    <cofactor evidence="10">
        <name>Mg(2+)</name>
        <dbReference type="ChEBI" id="CHEBI:18420"/>
    </cofactor>
    <cofactor evidence="10">
        <name>Mn(2+)</name>
        <dbReference type="ChEBI" id="CHEBI:29035"/>
    </cofactor>
</comment>
<dbReference type="NCBIfam" id="TIGR00287">
    <property type="entry name" value="cas1"/>
    <property type="match status" value="1"/>
</dbReference>
<feature type="binding site" evidence="10">
    <location>
        <position position="256"/>
    </location>
    <ligand>
        <name>Mn(2+)</name>
        <dbReference type="ChEBI" id="CHEBI:29035"/>
    </ligand>
</feature>
<keyword evidence="7 10" id="KW-0238">DNA-binding</keyword>
<dbReference type="Proteomes" id="UP000004358">
    <property type="component" value="Unassembled WGS sequence"/>
</dbReference>
<dbReference type="HOGENOM" id="CLU_055263_1_0_0"/>
<dbReference type="GO" id="GO:0004520">
    <property type="term" value="F:DNA endonuclease activity"/>
    <property type="evidence" value="ECO:0007669"/>
    <property type="project" value="InterPro"/>
</dbReference>
<dbReference type="InterPro" id="IPR019855">
    <property type="entry name" value="CRISPR-assoc_Cas1_NMENI"/>
</dbReference>
<comment type="function">
    <text evidence="10">CRISPR (clustered regularly interspaced short palindromic repeat), is an adaptive immune system that provides protection against mobile genetic elements (viruses, transposable elements and conjugative plasmids). CRISPR clusters contain spacers, sequences complementary to antecedent mobile elements, and target invading nucleic acids. CRISPR clusters are transcribed and processed into CRISPR RNA (crRNA). Acts as a dsDNA endonuclease. Involved in the integration of spacer DNA into the CRISPR cassette.</text>
</comment>
<evidence type="ECO:0000256" key="2">
    <source>
        <dbReference type="ARBA" id="ARBA00022723"/>
    </source>
</evidence>
<evidence type="ECO:0000256" key="8">
    <source>
        <dbReference type="ARBA" id="ARBA00023211"/>
    </source>
</evidence>
<dbReference type="InterPro" id="IPR002729">
    <property type="entry name" value="CRISPR-assoc_Cas1"/>
</dbReference>
<comment type="subunit">
    <text evidence="9 10">Homodimer, forms a heterotetramer with a Cas2 homodimer.</text>
</comment>
<dbReference type="InterPro" id="IPR050646">
    <property type="entry name" value="Cas1"/>
</dbReference>
<comment type="caution">
    <text evidence="11">The sequence shown here is derived from an EMBL/GenBank/DDBJ whole genome shotgun (WGS) entry which is preliminary data.</text>
</comment>
<keyword evidence="5 10" id="KW-0460">Magnesium</keyword>
<reference evidence="11 12" key="1">
    <citation type="submission" date="2006-02" db="EMBL/GenBank/DDBJ databases">
        <authorList>
            <person name="Amann R."/>
            <person name="Ferriera S."/>
            <person name="Johnson J."/>
            <person name="Kravitz S."/>
            <person name="Halpern A."/>
            <person name="Remington K."/>
            <person name="Beeson K."/>
            <person name="Tran B."/>
            <person name="Rogers Y.-H."/>
            <person name="Friedman R."/>
            <person name="Venter J.C."/>
        </authorList>
    </citation>
    <scope>NUCLEOTIDE SEQUENCE [LARGE SCALE GENOMIC DNA]</scope>
    <source>
        <strain evidence="11 12">DSM 3645</strain>
    </source>
</reference>
<dbReference type="Gene3D" id="1.20.120.920">
    <property type="entry name" value="CRISPR-associated endonuclease Cas1, C-terminal domain"/>
    <property type="match status" value="1"/>
</dbReference>
<dbReference type="NCBIfam" id="TIGR03639">
    <property type="entry name" value="cas1_NMENI"/>
    <property type="match status" value="1"/>
</dbReference>
<evidence type="ECO:0000256" key="3">
    <source>
        <dbReference type="ARBA" id="ARBA00022759"/>
    </source>
</evidence>
<gene>
    <name evidence="10" type="primary">cas1</name>
    <name evidence="11" type="ORF">DSM3645_28692</name>
</gene>
<evidence type="ECO:0000256" key="7">
    <source>
        <dbReference type="ARBA" id="ARBA00023125"/>
    </source>
</evidence>
<evidence type="ECO:0000256" key="9">
    <source>
        <dbReference type="ARBA" id="ARBA00038592"/>
    </source>
</evidence>
<dbReference type="GO" id="GO:0046872">
    <property type="term" value="F:metal ion binding"/>
    <property type="evidence" value="ECO:0007669"/>
    <property type="project" value="UniProtKB-UniRule"/>
</dbReference>
<keyword evidence="3 10" id="KW-0255">Endonuclease</keyword>
<dbReference type="InterPro" id="IPR042206">
    <property type="entry name" value="CRISPR-assoc_Cas1_C"/>
</dbReference>
<dbReference type="GO" id="GO:0016787">
    <property type="term" value="F:hydrolase activity"/>
    <property type="evidence" value="ECO:0007669"/>
    <property type="project" value="UniProtKB-KW"/>
</dbReference>
<dbReference type="GO" id="GO:0051607">
    <property type="term" value="P:defense response to virus"/>
    <property type="evidence" value="ECO:0007669"/>
    <property type="project" value="UniProtKB-UniRule"/>
</dbReference>
<evidence type="ECO:0000313" key="11">
    <source>
        <dbReference type="EMBL" id="EAQ81638.1"/>
    </source>
</evidence>
<dbReference type="AlphaFoldDB" id="A3ZPG0"/>
<name>A3ZPG0_9BACT</name>
<comment type="similarity">
    <text evidence="10">Belongs to the CRISPR-associated endonuclease Cas1 family.</text>
</comment>
<evidence type="ECO:0000256" key="6">
    <source>
        <dbReference type="ARBA" id="ARBA00023118"/>
    </source>
</evidence>
<dbReference type="PANTHER" id="PTHR34353:SF2">
    <property type="entry name" value="CRISPR-ASSOCIATED ENDONUCLEASE CAS1 1"/>
    <property type="match status" value="1"/>
</dbReference>
<keyword evidence="4 10" id="KW-0378">Hydrolase</keyword>
<dbReference type="HAMAP" id="MF_01470">
    <property type="entry name" value="Cas1"/>
    <property type="match status" value="1"/>
</dbReference>
<keyword evidence="8 10" id="KW-0464">Manganese</keyword>
<dbReference type="EMBL" id="AANZ01000004">
    <property type="protein sequence ID" value="EAQ81638.1"/>
    <property type="molecule type" value="Genomic_DNA"/>
</dbReference>
<dbReference type="STRING" id="314230.DSM3645_28692"/>
<evidence type="ECO:0000313" key="12">
    <source>
        <dbReference type="Proteomes" id="UP000004358"/>
    </source>
</evidence>
<proteinExistence type="inferred from homology"/>
<dbReference type="PANTHER" id="PTHR34353">
    <property type="entry name" value="CRISPR-ASSOCIATED ENDONUCLEASE CAS1 1"/>
    <property type="match status" value="1"/>
</dbReference>
<protein>
    <recommendedName>
        <fullName evidence="10">CRISPR-associated endonuclease Cas1</fullName>
        <ecNumber evidence="10">3.1.-.-</ecNumber>
    </recommendedName>
</protein>
<feature type="binding site" evidence="10">
    <location>
        <position position="183"/>
    </location>
    <ligand>
        <name>Mn(2+)</name>
        <dbReference type="ChEBI" id="CHEBI:29035"/>
    </ligand>
</feature>
<evidence type="ECO:0000256" key="1">
    <source>
        <dbReference type="ARBA" id="ARBA00022722"/>
    </source>
</evidence>
<dbReference type="Pfam" id="PF01867">
    <property type="entry name" value="Cas_Cas1"/>
    <property type="match status" value="1"/>
</dbReference>
<feature type="binding site" evidence="10">
    <location>
        <position position="241"/>
    </location>
    <ligand>
        <name>Mn(2+)</name>
        <dbReference type="ChEBI" id="CHEBI:29035"/>
    </ligand>
</feature>
<dbReference type="EC" id="3.1.-.-" evidence="10"/>
<evidence type="ECO:0000256" key="10">
    <source>
        <dbReference type="HAMAP-Rule" id="MF_01470"/>
    </source>
</evidence>
<keyword evidence="1 10" id="KW-0540">Nuclease</keyword>
<evidence type="ECO:0000256" key="5">
    <source>
        <dbReference type="ARBA" id="ARBA00022842"/>
    </source>
</evidence>
<keyword evidence="6 10" id="KW-0051">Antiviral defense</keyword>
<evidence type="ECO:0000256" key="4">
    <source>
        <dbReference type="ARBA" id="ARBA00022801"/>
    </source>
</evidence>
<dbReference type="GO" id="GO:0003677">
    <property type="term" value="F:DNA binding"/>
    <property type="evidence" value="ECO:0007669"/>
    <property type="project" value="UniProtKB-KW"/>
</dbReference>
<organism evidence="11 12">
    <name type="scientific">Blastopirellula marina DSM 3645</name>
    <dbReference type="NCBI Taxonomy" id="314230"/>
    <lineage>
        <taxon>Bacteria</taxon>
        <taxon>Pseudomonadati</taxon>
        <taxon>Planctomycetota</taxon>
        <taxon>Planctomycetia</taxon>
        <taxon>Pirellulales</taxon>
        <taxon>Pirellulaceae</taxon>
        <taxon>Blastopirellula</taxon>
    </lineage>
</organism>
<dbReference type="GO" id="GO:0043571">
    <property type="term" value="P:maintenance of CRISPR repeat elements"/>
    <property type="evidence" value="ECO:0007669"/>
    <property type="project" value="UniProtKB-UniRule"/>
</dbReference>
<accession>A3ZPG0</accession>